<evidence type="ECO:0000313" key="3">
    <source>
        <dbReference type="Proteomes" id="UP000018888"/>
    </source>
</evidence>
<keyword evidence="1" id="KW-0812">Transmembrane</keyword>
<evidence type="ECO:0000313" key="2">
    <source>
        <dbReference type="EMBL" id="POG61249.1"/>
    </source>
</evidence>
<reference evidence="2 3" key="1">
    <citation type="journal article" date="2013" name="Proc. Natl. Acad. Sci. U.S.A.">
        <title>Genome of an arbuscular mycorrhizal fungus provides insight into the oldest plant symbiosis.</title>
        <authorList>
            <person name="Tisserant E."/>
            <person name="Malbreil M."/>
            <person name="Kuo A."/>
            <person name="Kohler A."/>
            <person name="Symeonidi A."/>
            <person name="Balestrini R."/>
            <person name="Charron P."/>
            <person name="Duensing N."/>
            <person name="Frei Dit Frey N."/>
            <person name="Gianinazzi-Pearson V."/>
            <person name="Gilbert L.B."/>
            <person name="Handa Y."/>
            <person name="Herr J.R."/>
            <person name="Hijri M."/>
            <person name="Koul R."/>
            <person name="Kawaguchi M."/>
            <person name="Krajinski F."/>
            <person name="Lammers P.J."/>
            <person name="Masclaux F.G."/>
            <person name="Murat C."/>
            <person name="Morin E."/>
            <person name="Ndikumana S."/>
            <person name="Pagni M."/>
            <person name="Petitpierre D."/>
            <person name="Requena N."/>
            <person name="Rosikiewicz P."/>
            <person name="Riley R."/>
            <person name="Saito K."/>
            <person name="San Clemente H."/>
            <person name="Shapiro H."/>
            <person name="van Tuinen D."/>
            <person name="Becard G."/>
            <person name="Bonfante P."/>
            <person name="Paszkowski U."/>
            <person name="Shachar-Hill Y.Y."/>
            <person name="Tuskan G.A."/>
            <person name="Young P.W."/>
            <person name="Sanders I.R."/>
            <person name="Henrissat B."/>
            <person name="Rensing S.A."/>
            <person name="Grigoriev I.V."/>
            <person name="Corradi N."/>
            <person name="Roux C."/>
            <person name="Martin F."/>
        </authorList>
    </citation>
    <scope>NUCLEOTIDE SEQUENCE [LARGE SCALE GENOMIC DNA]</scope>
    <source>
        <strain evidence="2 3">DAOM 197198</strain>
    </source>
</reference>
<accession>A0A2P4P787</accession>
<feature type="transmembrane region" description="Helical" evidence="1">
    <location>
        <begin position="38"/>
        <end position="61"/>
    </location>
</feature>
<gene>
    <name evidence="2" type="ORF">GLOIN_2v1705208</name>
</gene>
<name>A0A2P4P787_RHIID</name>
<sequence length="110" mass="13110">MFQFIMKWAMKIFLYIMIIFLYIIITVIMIIIRIILLYLYIALCINLIYYAFIIPVILWYFSGITKFTDPLAIIVIFVLFLIFILLFMVAIKIMCKVGKHIIPFIFSCGF</sequence>
<dbReference type="EMBL" id="AUPC02000350">
    <property type="protein sequence ID" value="POG61249.1"/>
    <property type="molecule type" value="Genomic_DNA"/>
</dbReference>
<feature type="transmembrane region" description="Helical" evidence="1">
    <location>
        <begin position="12"/>
        <end position="32"/>
    </location>
</feature>
<organism evidence="2 3">
    <name type="scientific">Rhizophagus irregularis (strain DAOM 181602 / DAOM 197198 / MUCL 43194)</name>
    <name type="common">Arbuscular mycorrhizal fungus</name>
    <name type="synonym">Glomus intraradices</name>
    <dbReference type="NCBI Taxonomy" id="747089"/>
    <lineage>
        <taxon>Eukaryota</taxon>
        <taxon>Fungi</taxon>
        <taxon>Fungi incertae sedis</taxon>
        <taxon>Mucoromycota</taxon>
        <taxon>Glomeromycotina</taxon>
        <taxon>Glomeromycetes</taxon>
        <taxon>Glomerales</taxon>
        <taxon>Glomeraceae</taxon>
        <taxon>Rhizophagus</taxon>
    </lineage>
</organism>
<comment type="caution">
    <text evidence="2">The sequence shown here is derived from an EMBL/GenBank/DDBJ whole genome shotgun (WGS) entry which is preliminary data.</text>
</comment>
<dbReference type="Proteomes" id="UP000018888">
    <property type="component" value="Unassembled WGS sequence"/>
</dbReference>
<feature type="transmembrane region" description="Helical" evidence="1">
    <location>
        <begin position="73"/>
        <end position="94"/>
    </location>
</feature>
<keyword evidence="3" id="KW-1185">Reference proteome</keyword>
<proteinExistence type="predicted"/>
<keyword evidence="1" id="KW-1133">Transmembrane helix</keyword>
<protein>
    <submittedName>
        <fullName evidence="2">Uncharacterized protein</fullName>
    </submittedName>
</protein>
<reference evidence="2 3" key="2">
    <citation type="journal article" date="2018" name="New Phytol.">
        <title>High intraspecific genome diversity in the model arbuscular mycorrhizal symbiont Rhizophagus irregularis.</title>
        <authorList>
            <person name="Chen E.C.H."/>
            <person name="Morin E."/>
            <person name="Beaudet D."/>
            <person name="Noel J."/>
            <person name="Yildirir G."/>
            <person name="Ndikumana S."/>
            <person name="Charron P."/>
            <person name="St-Onge C."/>
            <person name="Giorgi J."/>
            <person name="Kruger M."/>
            <person name="Marton T."/>
            <person name="Ropars J."/>
            <person name="Grigoriev I.V."/>
            <person name="Hainaut M."/>
            <person name="Henrissat B."/>
            <person name="Roux C."/>
            <person name="Martin F."/>
            <person name="Corradi N."/>
        </authorList>
    </citation>
    <scope>NUCLEOTIDE SEQUENCE [LARGE SCALE GENOMIC DNA]</scope>
    <source>
        <strain evidence="2 3">DAOM 197198</strain>
    </source>
</reference>
<keyword evidence="1" id="KW-0472">Membrane</keyword>
<dbReference type="AlphaFoldDB" id="A0A2P4P787"/>
<evidence type="ECO:0000256" key="1">
    <source>
        <dbReference type="SAM" id="Phobius"/>
    </source>
</evidence>